<feature type="region of interest" description="Disordered" evidence="1">
    <location>
        <begin position="242"/>
        <end position="263"/>
    </location>
</feature>
<name>A0A8H4UIU2_9HYPO</name>
<protein>
    <submittedName>
        <fullName evidence="2">Uncharacterized protein</fullName>
    </submittedName>
</protein>
<organism evidence="2 3">
    <name type="scientific">Fusarium zealandicum</name>
    <dbReference type="NCBI Taxonomy" id="1053134"/>
    <lineage>
        <taxon>Eukaryota</taxon>
        <taxon>Fungi</taxon>
        <taxon>Dikarya</taxon>
        <taxon>Ascomycota</taxon>
        <taxon>Pezizomycotina</taxon>
        <taxon>Sordariomycetes</taxon>
        <taxon>Hypocreomycetidae</taxon>
        <taxon>Hypocreales</taxon>
        <taxon>Nectriaceae</taxon>
        <taxon>Fusarium</taxon>
        <taxon>Fusarium staphyleae species complex</taxon>
    </lineage>
</organism>
<evidence type="ECO:0000313" key="2">
    <source>
        <dbReference type="EMBL" id="KAF4977601.1"/>
    </source>
</evidence>
<accession>A0A8H4UIU2</accession>
<evidence type="ECO:0000256" key="1">
    <source>
        <dbReference type="SAM" id="MobiDB-lite"/>
    </source>
</evidence>
<keyword evidence="3" id="KW-1185">Reference proteome</keyword>
<evidence type="ECO:0000313" key="3">
    <source>
        <dbReference type="Proteomes" id="UP000635477"/>
    </source>
</evidence>
<dbReference type="Proteomes" id="UP000635477">
    <property type="component" value="Unassembled WGS sequence"/>
</dbReference>
<dbReference type="OrthoDB" id="4508730at2759"/>
<dbReference type="EMBL" id="JABEYC010000429">
    <property type="protein sequence ID" value="KAF4977601.1"/>
    <property type="molecule type" value="Genomic_DNA"/>
</dbReference>
<dbReference type="AlphaFoldDB" id="A0A8H4UIU2"/>
<reference evidence="2" key="2">
    <citation type="submission" date="2020-05" db="EMBL/GenBank/DDBJ databases">
        <authorList>
            <person name="Kim H.-S."/>
            <person name="Proctor R.H."/>
            <person name="Brown D.W."/>
        </authorList>
    </citation>
    <scope>NUCLEOTIDE SEQUENCE</scope>
    <source>
        <strain evidence="2">NRRL 22465</strain>
    </source>
</reference>
<proteinExistence type="predicted"/>
<sequence>MLLIRAIQSAEISYRAISEPSLTAAQPERQWRRKDREVYEEDFDEDLSGLAESSEEEDICECQDDGPDCKCWTSADDKEDEVKAAYQALKKTESEGGTIPIDPANGHFRLFSVRHVDHCYNPDYYATKYVDFYYPGDTDADPSGKKIDLSKSGLEGHLCIHAECGRDFVSFVPPKQASSKDFTVWSHEGKGAVLFQFLDNEHLIMKVSRDLIFKKGTQDTDGPETFVFMGIRDDSARRRLARLRQEDAKRSPPTPKSKRARYR</sequence>
<gene>
    <name evidence="2" type="ORF">FZEAL_5885</name>
</gene>
<reference evidence="2" key="1">
    <citation type="journal article" date="2020" name="BMC Genomics">
        <title>Correction to: Identification and distribution of gene clusters required for synthesis of sphingolipid metabolism inhibitors in diverse species of the filamentous fungus Fusarium.</title>
        <authorList>
            <person name="Kim H.S."/>
            <person name="Lohmar J.M."/>
            <person name="Busman M."/>
            <person name="Brown D.W."/>
            <person name="Naumann T.A."/>
            <person name="Divon H.H."/>
            <person name="Lysoe E."/>
            <person name="Uhlig S."/>
            <person name="Proctor R.H."/>
        </authorList>
    </citation>
    <scope>NUCLEOTIDE SEQUENCE</scope>
    <source>
        <strain evidence="2">NRRL 22465</strain>
    </source>
</reference>
<comment type="caution">
    <text evidence="2">The sequence shown here is derived from an EMBL/GenBank/DDBJ whole genome shotgun (WGS) entry which is preliminary data.</text>
</comment>